<dbReference type="SFLD" id="SFLDG01180">
    <property type="entry name" value="SUF1"/>
    <property type="match status" value="1"/>
</dbReference>
<dbReference type="InterPro" id="IPR012336">
    <property type="entry name" value="Thioredoxin-like_fold"/>
</dbReference>
<gene>
    <name evidence="4" type="ORF">TT172_LOCUS3811</name>
</gene>
<dbReference type="EMBL" id="OUUZ01000008">
    <property type="protein sequence ID" value="SPQ21392.1"/>
    <property type="molecule type" value="Genomic_DNA"/>
</dbReference>
<name>A0A3S4D3D4_9PEZI</name>
<reference evidence="4 5" key="1">
    <citation type="submission" date="2018-04" db="EMBL/GenBank/DDBJ databases">
        <authorList>
            <person name="Huttner S."/>
            <person name="Dainat J."/>
        </authorList>
    </citation>
    <scope>NUCLEOTIDE SEQUENCE [LARGE SCALE GENOMIC DNA]</scope>
</reference>
<organism evidence="4 5">
    <name type="scientific">Thermothielavioides terrestris</name>
    <dbReference type="NCBI Taxonomy" id="2587410"/>
    <lineage>
        <taxon>Eukaryota</taxon>
        <taxon>Fungi</taxon>
        <taxon>Dikarya</taxon>
        <taxon>Ascomycota</taxon>
        <taxon>Pezizomycotina</taxon>
        <taxon>Sordariomycetes</taxon>
        <taxon>Sordariomycetidae</taxon>
        <taxon>Sordariales</taxon>
        <taxon>Chaetomiaceae</taxon>
        <taxon>Thermothielavioides</taxon>
    </lineage>
</organism>
<dbReference type="InterPro" id="IPR040079">
    <property type="entry name" value="Glutathione_S-Trfase"/>
</dbReference>
<evidence type="ECO:0000313" key="4">
    <source>
        <dbReference type="EMBL" id="SPQ21392.1"/>
    </source>
</evidence>
<comment type="similarity">
    <text evidence="1">Belongs to the FAX family.</text>
</comment>
<evidence type="ECO:0000256" key="1">
    <source>
        <dbReference type="ARBA" id="ARBA00006475"/>
    </source>
</evidence>
<dbReference type="GO" id="GO:0005737">
    <property type="term" value="C:cytoplasm"/>
    <property type="evidence" value="ECO:0007669"/>
    <property type="project" value="TreeGrafter"/>
</dbReference>
<comment type="similarity">
    <text evidence="2">Belongs to the GST superfamily.</text>
</comment>
<accession>A0A3S4D3D4</accession>
<dbReference type="SFLD" id="SFLDG01200">
    <property type="entry name" value="SUF1.1"/>
    <property type="match status" value="1"/>
</dbReference>
<dbReference type="Proteomes" id="UP000289323">
    <property type="component" value="Unassembled WGS sequence"/>
</dbReference>
<evidence type="ECO:0000259" key="3">
    <source>
        <dbReference type="Pfam" id="PF17172"/>
    </source>
</evidence>
<dbReference type="SFLD" id="SFLDS00019">
    <property type="entry name" value="Glutathione_Transferase_(cytos"/>
    <property type="match status" value="1"/>
</dbReference>
<dbReference type="PANTHER" id="PTHR12289:SF41">
    <property type="entry name" value="FAILED AXON CONNECTIONS-RELATED"/>
    <property type="match status" value="1"/>
</dbReference>
<dbReference type="InterPro" id="IPR026928">
    <property type="entry name" value="FAX/IsoI-like"/>
</dbReference>
<dbReference type="Pfam" id="PF17172">
    <property type="entry name" value="GST_N_4"/>
    <property type="match status" value="1"/>
</dbReference>
<proteinExistence type="inferred from homology"/>
<dbReference type="AlphaFoldDB" id="A0A3S4D3D4"/>
<sequence length="269" mass="29960">MAAPTQPTITLYRGFAIRGAHVPSPFVNKLEARLRIGGLTYRVETGSPLHAPRGKLPYIELSSAPAAEGEAEGAGEKLGDSALIAQRLVEDGHMADLNAGLTPVERARDLAVRALLEDRLYFFQCRERWIDNYYVMRDTVLAQIPYPIRIFVGLLAYRNQKNVLHGQGVLRFTDEEAAAQRREAWESVNAMLVDSRSKAQAAGRDGPFWVLGGANPTEADPVVFGFIAGALSCKMAPDTEKVVRGMPAVMEYARRIHDRYFSDYQRWHD</sequence>
<protein>
    <submittedName>
        <fullName evidence="4">B2e1ecff-df5a-4013-b12c-e68a010e95e5</fullName>
    </submittedName>
</protein>
<dbReference type="InterPro" id="IPR050931">
    <property type="entry name" value="Mito_Protein_Transport_Metaxin"/>
</dbReference>
<feature type="domain" description="Thioredoxin-like fold" evidence="3">
    <location>
        <begin position="25"/>
        <end position="132"/>
    </location>
</feature>
<evidence type="ECO:0000313" key="5">
    <source>
        <dbReference type="Proteomes" id="UP000289323"/>
    </source>
</evidence>
<evidence type="ECO:0000256" key="2">
    <source>
        <dbReference type="ARBA" id="ARBA00007409"/>
    </source>
</evidence>
<dbReference type="PANTHER" id="PTHR12289">
    <property type="entry name" value="METAXIN RELATED"/>
    <property type="match status" value="1"/>
</dbReference>